<reference evidence="12" key="1">
    <citation type="journal article" date="2023" name="Mol. Phylogenet. Evol.">
        <title>Genome-scale phylogeny and comparative genomics of the fungal order Sordariales.</title>
        <authorList>
            <person name="Hensen N."/>
            <person name="Bonometti L."/>
            <person name="Westerberg I."/>
            <person name="Brannstrom I.O."/>
            <person name="Guillou S."/>
            <person name="Cros-Aarteil S."/>
            <person name="Calhoun S."/>
            <person name="Haridas S."/>
            <person name="Kuo A."/>
            <person name="Mondo S."/>
            <person name="Pangilinan J."/>
            <person name="Riley R."/>
            <person name="LaButti K."/>
            <person name="Andreopoulos B."/>
            <person name="Lipzen A."/>
            <person name="Chen C."/>
            <person name="Yan M."/>
            <person name="Daum C."/>
            <person name="Ng V."/>
            <person name="Clum A."/>
            <person name="Steindorff A."/>
            <person name="Ohm R.A."/>
            <person name="Martin F."/>
            <person name="Silar P."/>
            <person name="Natvig D.O."/>
            <person name="Lalanne C."/>
            <person name="Gautier V."/>
            <person name="Ament-Velasquez S.L."/>
            <person name="Kruys A."/>
            <person name="Hutchinson M.I."/>
            <person name="Powell A.J."/>
            <person name="Barry K."/>
            <person name="Miller A.N."/>
            <person name="Grigoriev I.V."/>
            <person name="Debuchy R."/>
            <person name="Gladieux P."/>
            <person name="Hiltunen Thoren M."/>
            <person name="Johannesson H."/>
        </authorList>
    </citation>
    <scope>NUCLEOTIDE SEQUENCE [LARGE SCALE GENOMIC DNA]</scope>
    <source>
        <strain evidence="12">CBS 340.73</strain>
    </source>
</reference>
<dbReference type="InterPro" id="IPR024079">
    <property type="entry name" value="MetalloPept_cat_dom_sf"/>
</dbReference>
<evidence type="ECO:0000256" key="2">
    <source>
        <dbReference type="ARBA" id="ARBA00008721"/>
    </source>
</evidence>
<evidence type="ECO:0000256" key="9">
    <source>
        <dbReference type="ARBA" id="ARBA00023157"/>
    </source>
</evidence>
<feature type="non-terminal residue" evidence="11">
    <location>
        <position position="1"/>
    </location>
</feature>
<organism evidence="11 12">
    <name type="scientific">Diplogelasinospora grovesii</name>
    <dbReference type="NCBI Taxonomy" id="303347"/>
    <lineage>
        <taxon>Eukaryota</taxon>
        <taxon>Fungi</taxon>
        <taxon>Dikarya</taxon>
        <taxon>Ascomycota</taxon>
        <taxon>Pezizomycotina</taxon>
        <taxon>Sordariomycetes</taxon>
        <taxon>Sordariomycetidae</taxon>
        <taxon>Sordariales</taxon>
        <taxon>Diplogelasinosporaceae</taxon>
        <taxon>Diplogelasinospora</taxon>
    </lineage>
</organism>
<keyword evidence="8" id="KW-0482">Metalloprotease</keyword>
<comment type="similarity">
    <text evidence="2">Belongs to the peptidase M43B family.</text>
</comment>
<keyword evidence="6" id="KW-0378">Hydrolase</keyword>
<comment type="caution">
    <text evidence="11">The sequence shown here is derived from an EMBL/GenBank/DDBJ whole genome shotgun (WGS) entry which is preliminary data.</text>
</comment>
<keyword evidence="9" id="KW-1015">Disulfide bond</keyword>
<keyword evidence="12" id="KW-1185">Reference proteome</keyword>
<dbReference type="EMBL" id="MU853825">
    <property type="protein sequence ID" value="KAK3938624.1"/>
    <property type="molecule type" value="Genomic_DNA"/>
</dbReference>
<dbReference type="GO" id="GO:0046872">
    <property type="term" value="F:metal ion binding"/>
    <property type="evidence" value="ECO:0007669"/>
    <property type="project" value="UniProtKB-KW"/>
</dbReference>
<evidence type="ECO:0000259" key="10">
    <source>
        <dbReference type="Pfam" id="PF05572"/>
    </source>
</evidence>
<dbReference type="AlphaFoldDB" id="A0AAN6N563"/>
<evidence type="ECO:0000256" key="1">
    <source>
        <dbReference type="ARBA" id="ARBA00003174"/>
    </source>
</evidence>
<sequence>YTTLNIYFYSRMNTADKLGFCVLPKQGAVGTDYFWNDACHIALAAVPGYQPENNVQGQYNGGNTAVHEVGHWFRLLHTFTGGADCGGPGDMVDDTPSEASLAFGCPVGRDTCRAPGQDPIHNYTDYSDDACLTEFTAGQVNRMLNVYHDIRAPQTEY</sequence>
<proteinExistence type="inferred from homology"/>
<dbReference type="GO" id="GO:0006508">
    <property type="term" value="P:proteolysis"/>
    <property type="evidence" value="ECO:0007669"/>
    <property type="project" value="UniProtKB-KW"/>
</dbReference>
<dbReference type="Proteomes" id="UP001303473">
    <property type="component" value="Unassembled WGS sequence"/>
</dbReference>
<dbReference type="Pfam" id="PF05572">
    <property type="entry name" value="Peptidase_M43"/>
    <property type="match status" value="1"/>
</dbReference>
<evidence type="ECO:0000313" key="11">
    <source>
        <dbReference type="EMBL" id="KAK3938624.1"/>
    </source>
</evidence>
<accession>A0AAN6N563</accession>
<dbReference type="Gene3D" id="3.40.390.10">
    <property type="entry name" value="Collagenase (Catalytic Domain)"/>
    <property type="match status" value="1"/>
</dbReference>
<comment type="function">
    <text evidence="1">Secreted metalloproteinase that allows assimilation of proteinaceous substrates.</text>
</comment>
<evidence type="ECO:0000256" key="7">
    <source>
        <dbReference type="ARBA" id="ARBA00022833"/>
    </source>
</evidence>
<keyword evidence="5" id="KW-0732">Signal</keyword>
<evidence type="ECO:0000256" key="3">
    <source>
        <dbReference type="ARBA" id="ARBA00022670"/>
    </source>
</evidence>
<dbReference type="PANTHER" id="PTHR47466:SF1">
    <property type="entry name" value="METALLOPROTEASE MEP1 (AFU_ORTHOLOGUE AFUA_1G07730)-RELATED"/>
    <property type="match status" value="1"/>
</dbReference>
<gene>
    <name evidence="11" type="ORF">QBC46DRAFT_264939</name>
</gene>
<protein>
    <recommendedName>
        <fullName evidence="10">Peptidase M43 pregnancy-associated plasma-A domain-containing protein</fullName>
    </recommendedName>
</protein>
<dbReference type="GO" id="GO:0008237">
    <property type="term" value="F:metallopeptidase activity"/>
    <property type="evidence" value="ECO:0007669"/>
    <property type="project" value="UniProtKB-KW"/>
</dbReference>
<keyword evidence="3" id="KW-0645">Protease</keyword>
<keyword evidence="4" id="KW-0479">Metal-binding</keyword>
<evidence type="ECO:0000313" key="12">
    <source>
        <dbReference type="Proteomes" id="UP001303473"/>
    </source>
</evidence>
<dbReference type="SUPFAM" id="SSF55486">
    <property type="entry name" value="Metalloproteases ('zincins'), catalytic domain"/>
    <property type="match status" value="1"/>
</dbReference>
<keyword evidence="7" id="KW-0862">Zinc</keyword>
<evidence type="ECO:0000256" key="6">
    <source>
        <dbReference type="ARBA" id="ARBA00022801"/>
    </source>
</evidence>
<dbReference type="InterPro" id="IPR008754">
    <property type="entry name" value="Peptidase_M43"/>
</dbReference>
<dbReference type="PANTHER" id="PTHR47466">
    <property type="match status" value="1"/>
</dbReference>
<name>A0AAN6N563_9PEZI</name>
<evidence type="ECO:0000256" key="4">
    <source>
        <dbReference type="ARBA" id="ARBA00022723"/>
    </source>
</evidence>
<feature type="domain" description="Peptidase M43 pregnancy-associated plasma-A" evidence="10">
    <location>
        <begin position="62"/>
        <end position="146"/>
    </location>
</feature>
<evidence type="ECO:0000256" key="8">
    <source>
        <dbReference type="ARBA" id="ARBA00023049"/>
    </source>
</evidence>
<evidence type="ECO:0000256" key="5">
    <source>
        <dbReference type="ARBA" id="ARBA00022729"/>
    </source>
</evidence>